<dbReference type="Pfam" id="PF08588">
    <property type="entry name" value="Duc1"/>
    <property type="match status" value="1"/>
</dbReference>
<sequence>GQVVEAAEKVGRKVEDGGDEVVVFEEGADGEGKEAREKWNVPGDAAARKKHFLTEAHLKGFEFEEGRAYQCDFFNPYLDFNERIANDAAEFALKLPGFALVPGITVPIIRYWDGQPLRYALKNRATDELLFVLVFTLVPADNAAQEEQNTAQGTATNDRKDGSKAPKPSASAQAPPDDDLN</sequence>
<proteinExistence type="predicted"/>
<dbReference type="PANTHER" id="PTHR34826:SF2">
    <property type="entry name" value="UPF0590 PROTEIN C409.17C"/>
    <property type="match status" value="1"/>
</dbReference>
<evidence type="ECO:0000259" key="2">
    <source>
        <dbReference type="Pfam" id="PF08588"/>
    </source>
</evidence>
<accession>A0ABR0LWM0</accession>
<organism evidence="3 4">
    <name type="scientific">Cryomyces antarcticus</name>
    <dbReference type="NCBI Taxonomy" id="329879"/>
    <lineage>
        <taxon>Eukaryota</taxon>
        <taxon>Fungi</taxon>
        <taxon>Dikarya</taxon>
        <taxon>Ascomycota</taxon>
        <taxon>Pezizomycotina</taxon>
        <taxon>Dothideomycetes</taxon>
        <taxon>Dothideomycetes incertae sedis</taxon>
        <taxon>Cryomyces</taxon>
    </lineage>
</organism>
<name>A0ABR0LWM0_9PEZI</name>
<feature type="non-terminal residue" evidence="3">
    <location>
        <position position="1"/>
    </location>
</feature>
<comment type="caution">
    <text evidence="3">The sequence shown here is derived from an EMBL/GenBank/DDBJ whole genome shotgun (WGS) entry which is preliminary data.</text>
</comment>
<dbReference type="InterPro" id="IPR013897">
    <property type="entry name" value="Duc1"/>
</dbReference>
<feature type="compositionally biased region" description="Low complexity" evidence="1">
    <location>
        <begin position="165"/>
        <end position="175"/>
    </location>
</feature>
<keyword evidence="4" id="KW-1185">Reference proteome</keyword>
<feature type="compositionally biased region" description="Polar residues" evidence="1">
    <location>
        <begin position="145"/>
        <end position="156"/>
    </location>
</feature>
<evidence type="ECO:0000313" key="4">
    <source>
        <dbReference type="Proteomes" id="UP001357485"/>
    </source>
</evidence>
<feature type="domain" description="Domain of unknown function at the cortex 1" evidence="2">
    <location>
        <begin position="20"/>
        <end position="138"/>
    </location>
</feature>
<gene>
    <name evidence="3" type="ORF">LTR16_005266</name>
</gene>
<feature type="region of interest" description="Disordered" evidence="1">
    <location>
        <begin position="145"/>
        <end position="181"/>
    </location>
</feature>
<protein>
    <recommendedName>
        <fullName evidence="2">Domain of unknown function at the cortex 1 domain-containing protein</fullName>
    </recommendedName>
</protein>
<dbReference type="EMBL" id="JAVRRA010009029">
    <property type="protein sequence ID" value="KAK5252965.1"/>
    <property type="molecule type" value="Genomic_DNA"/>
</dbReference>
<evidence type="ECO:0000256" key="1">
    <source>
        <dbReference type="SAM" id="MobiDB-lite"/>
    </source>
</evidence>
<reference evidence="3 4" key="1">
    <citation type="submission" date="2023-08" db="EMBL/GenBank/DDBJ databases">
        <title>Black Yeasts Isolated from many extreme environments.</title>
        <authorList>
            <person name="Coleine C."/>
            <person name="Stajich J.E."/>
            <person name="Selbmann L."/>
        </authorList>
    </citation>
    <scope>NUCLEOTIDE SEQUENCE [LARGE SCALE GENOMIC DNA]</scope>
    <source>
        <strain evidence="3 4">CCFEE 536</strain>
    </source>
</reference>
<dbReference type="PANTHER" id="PTHR34826">
    <property type="entry name" value="UPF0590 PROTEIN C409.17C"/>
    <property type="match status" value="1"/>
</dbReference>
<evidence type="ECO:0000313" key="3">
    <source>
        <dbReference type="EMBL" id="KAK5252965.1"/>
    </source>
</evidence>
<dbReference type="Proteomes" id="UP001357485">
    <property type="component" value="Unassembled WGS sequence"/>
</dbReference>